<keyword evidence="1" id="KW-0812">Transmembrane</keyword>
<dbReference type="AlphaFoldDB" id="A0AAD9JBM6"/>
<keyword evidence="1" id="KW-1133">Transmembrane helix</keyword>
<organism evidence="3 4">
    <name type="scientific">Paralvinella palmiformis</name>
    <dbReference type="NCBI Taxonomy" id="53620"/>
    <lineage>
        <taxon>Eukaryota</taxon>
        <taxon>Metazoa</taxon>
        <taxon>Spiralia</taxon>
        <taxon>Lophotrochozoa</taxon>
        <taxon>Annelida</taxon>
        <taxon>Polychaeta</taxon>
        <taxon>Sedentaria</taxon>
        <taxon>Canalipalpata</taxon>
        <taxon>Terebellida</taxon>
        <taxon>Terebelliformia</taxon>
        <taxon>Alvinellidae</taxon>
        <taxon>Paralvinella</taxon>
    </lineage>
</organism>
<name>A0AAD9JBM6_9ANNE</name>
<evidence type="ECO:0000256" key="1">
    <source>
        <dbReference type="SAM" id="Phobius"/>
    </source>
</evidence>
<dbReference type="Proteomes" id="UP001208570">
    <property type="component" value="Unassembled WGS sequence"/>
</dbReference>
<feature type="transmembrane region" description="Helical" evidence="1">
    <location>
        <begin position="73"/>
        <end position="99"/>
    </location>
</feature>
<proteinExistence type="predicted"/>
<accession>A0AAD9JBM6</accession>
<evidence type="ECO:0000256" key="2">
    <source>
        <dbReference type="SAM" id="SignalP"/>
    </source>
</evidence>
<feature type="signal peptide" evidence="2">
    <location>
        <begin position="1"/>
        <end position="19"/>
    </location>
</feature>
<keyword evidence="4" id="KW-1185">Reference proteome</keyword>
<comment type="caution">
    <text evidence="3">The sequence shown here is derived from an EMBL/GenBank/DDBJ whole genome shotgun (WGS) entry which is preliminary data.</text>
</comment>
<keyword evidence="2" id="KW-0732">Signal</keyword>
<gene>
    <name evidence="3" type="ORF">LSH36_435g04014</name>
</gene>
<dbReference type="EMBL" id="JAODUP010000435">
    <property type="protein sequence ID" value="KAK2149837.1"/>
    <property type="molecule type" value="Genomic_DNA"/>
</dbReference>
<evidence type="ECO:0000313" key="4">
    <source>
        <dbReference type="Proteomes" id="UP001208570"/>
    </source>
</evidence>
<evidence type="ECO:0008006" key="5">
    <source>
        <dbReference type="Google" id="ProtNLM"/>
    </source>
</evidence>
<keyword evidence="1" id="KW-0472">Membrane</keyword>
<sequence>MYAHKKRITIAWIICISFSEEAPTVSDCDKCDASYIPCNLSSAEAVVEECIGVNVDEVAVKRMMIISMSTKRSILFCTVSYLTCFNVVLFVVVCPLVVWSRR</sequence>
<protein>
    <recommendedName>
        <fullName evidence="5">Transmembrane protein</fullName>
    </recommendedName>
</protein>
<evidence type="ECO:0000313" key="3">
    <source>
        <dbReference type="EMBL" id="KAK2149837.1"/>
    </source>
</evidence>
<feature type="chain" id="PRO_5042090073" description="Transmembrane protein" evidence="2">
    <location>
        <begin position="20"/>
        <end position="102"/>
    </location>
</feature>
<reference evidence="3" key="1">
    <citation type="journal article" date="2023" name="Mol. Biol. Evol.">
        <title>Third-Generation Sequencing Reveals the Adaptive Role of the Epigenome in Three Deep-Sea Polychaetes.</title>
        <authorList>
            <person name="Perez M."/>
            <person name="Aroh O."/>
            <person name="Sun Y."/>
            <person name="Lan Y."/>
            <person name="Juniper S.K."/>
            <person name="Young C.R."/>
            <person name="Angers B."/>
            <person name="Qian P.Y."/>
        </authorList>
    </citation>
    <scope>NUCLEOTIDE SEQUENCE</scope>
    <source>
        <strain evidence="3">P08H-3</strain>
    </source>
</reference>